<dbReference type="InterPro" id="IPR050256">
    <property type="entry name" value="Glycosyltransferase_2"/>
</dbReference>
<name>A0A7C3N9T3_UNCW3</name>
<dbReference type="CDD" id="cd04179">
    <property type="entry name" value="DPM_DPG-synthase_like"/>
    <property type="match status" value="1"/>
</dbReference>
<keyword evidence="6 8" id="KW-1133">Transmembrane helix</keyword>
<comment type="caution">
    <text evidence="10">The sequence shown here is derived from an EMBL/GenBank/DDBJ whole genome shotgun (WGS) entry which is preliminary data.</text>
</comment>
<keyword evidence="2" id="KW-0328">Glycosyltransferase</keyword>
<evidence type="ECO:0000256" key="7">
    <source>
        <dbReference type="ARBA" id="ARBA00023136"/>
    </source>
</evidence>
<dbReference type="InterPro" id="IPR029044">
    <property type="entry name" value="Nucleotide-diphossugar_trans"/>
</dbReference>
<evidence type="ECO:0000256" key="5">
    <source>
        <dbReference type="ARBA" id="ARBA00022985"/>
    </source>
</evidence>
<keyword evidence="5" id="KW-0448">Lipopolysaccharide biosynthesis</keyword>
<feature type="domain" description="Glycosyltransferase 2-like" evidence="9">
    <location>
        <begin position="9"/>
        <end position="169"/>
    </location>
</feature>
<sequence length="236" mass="27748">MKKNIRISAMFPCYNDSETILKLVDSVEVKLKKFTLDYEIIVVDDFSTDGARDLLLKKAKENPKLKVVLHEKNMGYGATIVDGLKNASYEYFFYTDGDGQYDPSEIEKLIKILDDDTVLVNGYKISRSDPFYRIIIGKLYNTFMKFFFGIKLKDIDCDFRIIKKDVFKDEKFFSKSGTICIEMIKKIELKGCKVKQVGVKHYEREFGRSQFFNFKRLFFVFLHLIVLWYNLIAKRV</sequence>
<evidence type="ECO:0000256" key="3">
    <source>
        <dbReference type="ARBA" id="ARBA00022679"/>
    </source>
</evidence>
<reference evidence="10" key="1">
    <citation type="journal article" date="2020" name="mSystems">
        <title>Genome- and Community-Level Interaction Insights into Carbon Utilization and Element Cycling Functions of Hydrothermarchaeota in Hydrothermal Sediment.</title>
        <authorList>
            <person name="Zhou Z."/>
            <person name="Liu Y."/>
            <person name="Xu W."/>
            <person name="Pan J."/>
            <person name="Luo Z.H."/>
            <person name="Li M."/>
        </authorList>
    </citation>
    <scope>NUCLEOTIDE SEQUENCE [LARGE SCALE GENOMIC DNA]</scope>
    <source>
        <strain evidence="10">SpSt-464</strain>
    </source>
</reference>
<dbReference type="PANTHER" id="PTHR48090">
    <property type="entry name" value="UNDECAPRENYL-PHOSPHATE 4-DEOXY-4-FORMAMIDO-L-ARABINOSE TRANSFERASE-RELATED"/>
    <property type="match status" value="1"/>
</dbReference>
<evidence type="ECO:0000256" key="1">
    <source>
        <dbReference type="ARBA" id="ARBA00022475"/>
    </source>
</evidence>
<dbReference type="PANTHER" id="PTHR48090:SF3">
    <property type="entry name" value="UNDECAPRENYL-PHOSPHATE 4-DEOXY-4-FORMAMIDO-L-ARABINOSE TRANSFERASE"/>
    <property type="match status" value="1"/>
</dbReference>
<gene>
    <name evidence="10" type="ORF">ENS15_02990</name>
</gene>
<keyword evidence="1" id="KW-1003">Cell membrane</keyword>
<evidence type="ECO:0000256" key="6">
    <source>
        <dbReference type="ARBA" id="ARBA00022989"/>
    </source>
</evidence>
<dbReference type="AlphaFoldDB" id="A0A7C3N9T3"/>
<evidence type="ECO:0000256" key="4">
    <source>
        <dbReference type="ARBA" id="ARBA00022692"/>
    </source>
</evidence>
<evidence type="ECO:0000313" key="10">
    <source>
        <dbReference type="EMBL" id="HFK23601.1"/>
    </source>
</evidence>
<protein>
    <submittedName>
        <fullName evidence="10">Glycosyltransferase family 2 protein</fullName>
    </submittedName>
</protein>
<dbReference type="Gene3D" id="3.90.550.10">
    <property type="entry name" value="Spore Coat Polysaccharide Biosynthesis Protein SpsA, Chain A"/>
    <property type="match status" value="1"/>
</dbReference>
<dbReference type="Pfam" id="PF00535">
    <property type="entry name" value="Glycos_transf_2"/>
    <property type="match status" value="1"/>
</dbReference>
<dbReference type="EMBL" id="DSTT01000003">
    <property type="protein sequence ID" value="HFK23601.1"/>
    <property type="molecule type" value="Genomic_DNA"/>
</dbReference>
<dbReference type="InterPro" id="IPR001173">
    <property type="entry name" value="Glyco_trans_2-like"/>
</dbReference>
<feature type="transmembrane region" description="Helical" evidence="8">
    <location>
        <begin position="214"/>
        <end position="232"/>
    </location>
</feature>
<dbReference type="GO" id="GO:0005886">
    <property type="term" value="C:plasma membrane"/>
    <property type="evidence" value="ECO:0007669"/>
    <property type="project" value="TreeGrafter"/>
</dbReference>
<keyword evidence="3 10" id="KW-0808">Transferase</keyword>
<proteinExistence type="predicted"/>
<dbReference type="SUPFAM" id="SSF53448">
    <property type="entry name" value="Nucleotide-diphospho-sugar transferases"/>
    <property type="match status" value="1"/>
</dbReference>
<keyword evidence="4 8" id="KW-0812">Transmembrane</keyword>
<dbReference type="GO" id="GO:0009103">
    <property type="term" value="P:lipopolysaccharide biosynthetic process"/>
    <property type="evidence" value="ECO:0007669"/>
    <property type="project" value="UniProtKB-KW"/>
</dbReference>
<evidence type="ECO:0000259" key="9">
    <source>
        <dbReference type="Pfam" id="PF00535"/>
    </source>
</evidence>
<evidence type="ECO:0000256" key="2">
    <source>
        <dbReference type="ARBA" id="ARBA00022676"/>
    </source>
</evidence>
<dbReference type="GO" id="GO:0099621">
    <property type="term" value="F:undecaprenyl-phosphate 4-deoxy-4-formamido-L-arabinose transferase activity"/>
    <property type="evidence" value="ECO:0007669"/>
    <property type="project" value="TreeGrafter"/>
</dbReference>
<evidence type="ECO:0000256" key="8">
    <source>
        <dbReference type="SAM" id="Phobius"/>
    </source>
</evidence>
<organism evidence="10">
    <name type="scientific">candidate division WOR-3 bacterium</name>
    <dbReference type="NCBI Taxonomy" id="2052148"/>
    <lineage>
        <taxon>Bacteria</taxon>
        <taxon>Bacteria division WOR-3</taxon>
    </lineage>
</organism>
<keyword evidence="7 8" id="KW-0472">Membrane</keyword>
<accession>A0A7C3N9T3</accession>